<sequence>MDLVDNPLRHSQNDPKIIISDRLETFSTITISTDAVSINYQHKETVENDQSKLTNIRKDLYPLQHGAHTHEPTSEDDLYRTPLQRKFYYFFEEPRSKWAQLYSIFSVICGVISSIRKNSTSDENHQNIEAGEFESYTETWYRTLPDGTREKSPFQSVIHSFYFSVAAMTTTGYGDVSPITLLGRCIATLTTISGILVAAFISSIIGINSDTEWSKYLQHETKVNFYDMWRTIDETNVNELNSTEQTETVEILQFQNNILVDLIEEIQERFTEIDPPMYKFKYENLRVEYKQTIGKLSQLELEVKEYESLEEIIAEDSNRARIVAIAVASAVREASQQDWEAACRSILENKSLTESEKNCIVALLQDKQFSILFVYATVQYMEFFDILITSL</sequence>
<evidence type="ECO:0000313" key="10">
    <source>
        <dbReference type="EMBL" id="CAI2163755.1"/>
    </source>
</evidence>
<organism evidence="10 11">
    <name type="scientific">Funneliformis geosporum</name>
    <dbReference type="NCBI Taxonomy" id="1117311"/>
    <lineage>
        <taxon>Eukaryota</taxon>
        <taxon>Fungi</taxon>
        <taxon>Fungi incertae sedis</taxon>
        <taxon>Mucoromycota</taxon>
        <taxon>Glomeromycotina</taxon>
        <taxon>Glomeromycetes</taxon>
        <taxon>Glomerales</taxon>
        <taxon>Glomeraceae</taxon>
        <taxon>Funneliformis</taxon>
    </lineage>
</organism>
<dbReference type="InterPro" id="IPR013099">
    <property type="entry name" value="K_chnl_dom"/>
</dbReference>
<keyword evidence="11" id="KW-1185">Reference proteome</keyword>
<comment type="subcellular location">
    <subcellularLocation>
        <location evidence="1">Membrane</location>
        <topology evidence="1">Multi-pass membrane protein</topology>
    </subcellularLocation>
</comment>
<dbReference type="EMBL" id="CAMKVN010000109">
    <property type="protein sequence ID" value="CAI2163755.1"/>
    <property type="molecule type" value="Genomic_DNA"/>
</dbReference>
<dbReference type="AlphaFoldDB" id="A0A9W4SCN1"/>
<keyword evidence="4" id="KW-1133">Transmembrane helix</keyword>
<dbReference type="Gene3D" id="1.10.287.70">
    <property type="match status" value="1"/>
</dbReference>
<accession>A0A9W4SCN1</accession>
<keyword evidence="3" id="KW-0812">Transmembrane</keyword>
<evidence type="ECO:0000313" key="11">
    <source>
        <dbReference type="Proteomes" id="UP001153678"/>
    </source>
</evidence>
<evidence type="ECO:0000256" key="1">
    <source>
        <dbReference type="ARBA" id="ARBA00004141"/>
    </source>
</evidence>
<reference evidence="10" key="1">
    <citation type="submission" date="2022-08" db="EMBL/GenBank/DDBJ databases">
        <authorList>
            <person name="Kallberg Y."/>
            <person name="Tangrot J."/>
            <person name="Rosling A."/>
        </authorList>
    </citation>
    <scope>NUCLEOTIDE SEQUENCE</scope>
    <source>
        <strain evidence="10">Wild A</strain>
    </source>
</reference>
<proteinExistence type="predicted"/>
<comment type="caution">
    <text evidence="10">The sequence shown here is derived from an EMBL/GenBank/DDBJ whole genome shotgun (WGS) entry which is preliminary data.</text>
</comment>
<name>A0A9W4SCN1_9GLOM</name>
<feature type="coiled-coil region" evidence="8">
    <location>
        <begin position="282"/>
        <end position="316"/>
    </location>
</feature>
<keyword evidence="8" id="KW-0175">Coiled coil</keyword>
<evidence type="ECO:0000256" key="2">
    <source>
        <dbReference type="ARBA" id="ARBA00022448"/>
    </source>
</evidence>
<keyword evidence="6" id="KW-0472">Membrane</keyword>
<evidence type="ECO:0000256" key="5">
    <source>
        <dbReference type="ARBA" id="ARBA00023065"/>
    </source>
</evidence>
<evidence type="ECO:0000256" key="4">
    <source>
        <dbReference type="ARBA" id="ARBA00022989"/>
    </source>
</evidence>
<dbReference type="GO" id="GO:0008076">
    <property type="term" value="C:voltage-gated potassium channel complex"/>
    <property type="evidence" value="ECO:0007669"/>
    <property type="project" value="InterPro"/>
</dbReference>
<dbReference type="InterPro" id="IPR028325">
    <property type="entry name" value="VG_K_chnl"/>
</dbReference>
<keyword evidence="7" id="KW-0407">Ion channel</keyword>
<protein>
    <submittedName>
        <fullName evidence="10">17533_t:CDS:1</fullName>
    </submittedName>
</protein>
<evidence type="ECO:0000256" key="3">
    <source>
        <dbReference type="ARBA" id="ARBA00022692"/>
    </source>
</evidence>
<dbReference type="PANTHER" id="PTHR11537">
    <property type="entry name" value="VOLTAGE-GATED POTASSIUM CHANNEL"/>
    <property type="match status" value="1"/>
</dbReference>
<dbReference type="GO" id="GO:0001508">
    <property type="term" value="P:action potential"/>
    <property type="evidence" value="ECO:0007669"/>
    <property type="project" value="TreeGrafter"/>
</dbReference>
<dbReference type="SUPFAM" id="SSF81324">
    <property type="entry name" value="Voltage-gated potassium channels"/>
    <property type="match status" value="1"/>
</dbReference>
<evidence type="ECO:0000259" key="9">
    <source>
        <dbReference type="Pfam" id="PF07885"/>
    </source>
</evidence>
<evidence type="ECO:0000256" key="7">
    <source>
        <dbReference type="ARBA" id="ARBA00023303"/>
    </source>
</evidence>
<evidence type="ECO:0000256" key="6">
    <source>
        <dbReference type="ARBA" id="ARBA00023136"/>
    </source>
</evidence>
<dbReference type="OrthoDB" id="415460at2759"/>
<feature type="domain" description="Potassium channel" evidence="9">
    <location>
        <begin position="154"/>
        <end position="206"/>
    </location>
</feature>
<dbReference type="Proteomes" id="UP001153678">
    <property type="component" value="Unassembled WGS sequence"/>
</dbReference>
<dbReference type="PANTHER" id="PTHR11537:SF254">
    <property type="entry name" value="POTASSIUM VOLTAGE-GATED CHANNEL PROTEIN SHAB"/>
    <property type="match status" value="1"/>
</dbReference>
<keyword evidence="5" id="KW-0406">Ion transport</keyword>
<keyword evidence="2" id="KW-0813">Transport</keyword>
<dbReference type="Pfam" id="PF07885">
    <property type="entry name" value="Ion_trans_2"/>
    <property type="match status" value="1"/>
</dbReference>
<evidence type="ECO:0000256" key="8">
    <source>
        <dbReference type="SAM" id="Coils"/>
    </source>
</evidence>
<dbReference type="GO" id="GO:0005249">
    <property type="term" value="F:voltage-gated potassium channel activity"/>
    <property type="evidence" value="ECO:0007669"/>
    <property type="project" value="InterPro"/>
</dbReference>
<gene>
    <name evidence="10" type="ORF">FWILDA_LOCUS1226</name>
</gene>